<dbReference type="Proteomes" id="UP000586827">
    <property type="component" value="Unassembled WGS sequence"/>
</dbReference>
<feature type="transmembrane region" description="Helical" evidence="6">
    <location>
        <begin position="12"/>
        <end position="32"/>
    </location>
</feature>
<evidence type="ECO:0000313" key="8">
    <source>
        <dbReference type="Proteomes" id="UP000586827"/>
    </source>
</evidence>
<evidence type="ECO:0000256" key="3">
    <source>
        <dbReference type="ARBA" id="ARBA00022692"/>
    </source>
</evidence>
<feature type="transmembrane region" description="Helical" evidence="6">
    <location>
        <begin position="44"/>
        <end position="64"/>
    </location>
</feature>
<dbReference type="RefSeq" id="WP_067523255.1">
    <property type="nucleotide sequence ID" value="NZ_JABELX010000004.1"/>
</dbReference>
<evidence type="ECO:0000256" key="4">
    <source>
        <dbReference type="ARBA" id="ARBA00022989"/>
    </source>
</evidence>
<comment type="caution">
    <text evidence="7">The sequence shown here is derived from an EMBL/GenBank/DDBJ whole genome shotgun (WGS) entry which is preliminary data.</text>
</comment>
<name>A0A849C375_9NOCA</name>
<gene>
    <name evidence="7" type="ORF">HLB23_13625</name>
</gene>
<evidence type="ECO:0000256" key="5">
    <source>
        <dbReference type="ARBA" id="ARBA00023136"/>
    </source>
</evidence>
<evidence type="ECO:0000256" key="6">
    <source>
        <dbReference type="SAM" id="Phobius"/>
    </source>
</evidence>
<sequence>MLQLALRTPVFRVWLFLMACTLISWGVGSVTIGGVGDSGSARDAYTTIVLAIAIIKIWFVIRYFMDAREAPRKLRIICDVWVVLVGLSIISLYPFGLL</sequence>
<dbReference type="Pfam" id="PF03626">
    <property type="entry name" value="COX4_pro"/>
    <property type="match status" value="1"/>
</dbReference>
<dbReference type="AlphaFoldDB" id="A0A849C375"/>
<accession>A0A849C375</accession>
<dbReference type="InterPro" id="IPR005171">
    <property type="entry name" value="Cyt_c_oxidase_su4_prok"/>
</dbReference>
<evidence type="ECO:0000256" key="2">
    <source>
        <dbReference type="ARBA" id="ARBA00022475"/>
    </source>
</evidence>
<dbReference type="EMBL" id="JABELX010000004">
    <property type="protein sequence ID" value="NNH70890.1"/>
    <property type="molecule type" value="Genomic_DNA"/>
</dbReference>
<dbReference type="GO" id="GO:0005886">
    <property type="term" value="C:plasma membrane"/>
    <property type="evidence" value="ECO:0007669"/>
    <property type="project" value="UniProtKB-SubCell"/>
</dbReference>
<evidence type="ECO:0000256" key="1">
    <source>
        <dbReference type="ARBA" id="ARBA00004651"/>
    </source>
</evidence>
<evidence type="ECO:0000313" key="7">
    <source>
        <dbReference type="EMBL" id="NNH70890.1"/>
    </source>
</evidence>
<proteinExistence type="predicted"/>
<feature type="transmembrane region" description="Helical" evidence="6">
    <location>
        <begin position="76"/>
        <end position="95"/>
    </location>
</feature>
<protein>
    <submittedName>
        <fullName evidence="7">Cytochrome C oxidase subunit IV family protein</fullName>
    </submittedName>
</protein>
<keyword evidence="4 6" id="KW-1133">Transmembrane helix</keyword>
<keyword evidence="5 6" id="KW-0472">Membrane</keyword>
<reference evidence="7 8" key="1">
    <citation type="submission" date="2020-05" db="EMBL/GenBank/DDBJ databases">
        <title>MicrobeNet Type strains.</title>
        <authorList>
            <person name="Nicholson A.C."/>
        </authorList>
    </citation>
    <scope>NUCLEOTIDE SEQUENCE [LARGE SCALE GENOMIC DNA]</scope>
    <source>
        <strain evidence="7 8">JCM 3224</strain>
    </source>
</reference>
<keyword evidence="8" id="KW-1185">Reference proteome</keyword>
<organism evidence="7 8">
    <name type="scientific">Nocardia uniformis</name>
    <dbReference type="NCBI Taxonomy" id="53432"/>
    <lineage>
        <taxon>Bacteria</taxon>
        <taxon>Bacillati</taxon>
        <taxon>Actinomycetota</taxon>
        <taxon>Actinomycetes</taxon>
        <taxon>Mycobacteriales</taxon>
        <taxon>Nocardiaceae</taxon>
        <taxon>Nocardia</taxon>
    </lineage>
</organism>
<keyword evidence="3 6" id="KW-0812">Transmembrane</keyword>
<keyword evidence="2" id="KW-1003">Cell membrane</keyword>
<comment type="subcellular location">
    <subcellularLocation>
        <location evidence="1">Cell membrane</location>
        <topology evidence="1">Multi-pass membrane protein</topology>
    </subcellularLocation>
</comment>